<dbReference type="AlphaFoldDB" id="A0A381N5U2"/>
<proteinExistence type="inferred from homology"/>
<dbReference type="SUPFAM" id="SSF51366">
    <property type="entry name" value="Ribulose-phoshate binding barrel"/>
    <property type="match status" value="1"/>
</dbReference>
<evidence type="ECO:0000313" key="10">
    <source>
        <dbReference type="EMBL" id="SUZ49972.1"/>
    </source>
</evidence>
<evidence type="ECO:0000256" key="4">
    <source>
        <dbReference type="ARBA" id="ARBA00001947"/>
    </source>
</evidence>
<comment type="similarity">
    <text evidence="6">Belongs to the ribulose-phosphate 3-epimerase family.</text>
</comment>
<dbReference type="InterPro" id="IPR011060">
    <property type="entry name" value="RibuloseP-bd_barrel"/>
</dbReference>
<evidence type="ECO:0000256" key="7">
    <source>
        <dbReference type="ARBA" id="ARBA00013188"/>
    </source>
</evidence>
<dbReference type="PIRSF" id="PIRSF001461">
    <property type="entry name" value="RPE"/>
    <property type="match status" value="1"/>
</dbReference>
<dbReference type="GO" id="GO:0006098">
    <property type="term" value="P:pentose-phosphate shunt"/>
    <property type="evidence" value="ECO:0007669"/>
    <property type="project" value="InterPro"/>
</dbReference>
<protein>
    <recommendedName>
        <fullName evidence="7">ribulose-phosphate 3-epimerase</fullName>
        <ecNumber evidence="7">5.1.3.1</ecNumber>
    </recommendedName>
</protein>
<dbReference type="PANTHER" id="PTHR11749">
    <property type="entry name" value="RIBULOSE-5-PHOSPHATE-3-EPIMERASE"/>
    <property type="match status" value="1"/>
</dbReference>
<reference evidence="10" key="1">
    <citation type="submission" date="2018-05" db="EMBL/GenBank/DDBJ databases">
        <authorList>
            <person name="Lanie J.A."/>
            <person name="Ng W.-L."/>
            <person name="Kazmierczak K.M."/>
            <person name="Andrzejewski T.M."/>
            <person name="Davidsen T.M."/>
            <person name="Wayne K.J."/>
            <person name="Tettelin H."/>
            <person name="Glass J.I."/>
            <person name="Rusch D."/>
            <person name="Podicherti R."/>
            <person name="Tsui H.-C.T."/>
            <person name="Winkler M.E."/>
        </authorList>
    </citation>
    <scope>NUCLEOTIDE SEQUENCE</scope>
</reference>
<dbReference type="InterPro" id="IPR000056">
    <property type="entry name" value="Ribul_P_3_epim-like"/>
</dbReference>
<dbReference type="GO" id="GO:0005975">
    <property type="term" value="P:carbohydrate metabolic process"/>
    <property type="evidence" value="ECO:0007669"/>
    <property type="project" value="InterPro"/>
</dbReference>
<comment type="cofactor">
    <cofactor evidence="3">
        <name>Co(2+)</name>
        <dbReference type="ChEBI" id="CHEBI:48828"/>
    </cofactor>
</comment>
<evidence type="ECO:0000256" key="3">
    <source>
        <dbReference type="ARBA" id="ARBA00001941"/>
    </source>
</evidence>
<dbReference type="NCBIfam" id="TIGR01163">
    <property type="entry name" value="rpe"/>
    <property type="match status" value="1"/>
</dbReference>
<dbReference type="GO" id="GO:0046872">
    <property type="term" value="F:metal ion binding"/>
    <property type="evidence" value="ECO:0007669"/>
    <property type="project" value="UniProtKB-KW"/>
</dbReference>
<dbReference type="InterPro" id="IPR026019">
    <property type="entry name" value="Ribul_P_3_epim"/>
</dbReference>
<dbReference type="FunFam" id="3.20.20.70:FF:000004">
    <property type="entry name" value="Ribulose-phosphate 3-epimerase"/>
    <property type="match status" value="1"/>
</dbReference>
<accession>A0A381N5U2</accession>
<dbReference type="EMBL" id="UINC01000145">
    <property type="protein sequence ID" value="SUZ49972.1"/>
    <property type="molecule type" value="Genomic_DNA"/>
</dbReference>
<keyword evidence="9" id="KW-0413">Isomerase</keyword>
<comment type="cofactor">
    <cofactor evidence="4">
        <name>Zn(2+)</name>
        <dbReference type="ChEBI" id="CHEBI:29105"/>
    </cofactor>
</comment>
<dbReference type="CDD" id="cd00429">
    <property type="entry name" value="RPE"/>
    <property type="match status" value="1"/>
</dbReference>
<dbReference type="Gene3D" id="3.20.20.70">
    <property type="entry name" value="Aldolase class I"/>
    <property type="match status" value="1"/>
</dbReference>
<keyword evidence="8" id="KW-0479">Metal-binding</keyword>
<sequence>MAKNPIKIAPSILSADFSHLHSALDICEKGGAEYIHVDVMDNHFVPNLTIGPVVVKSIKPLTKIFLDVHLMVEHPEDLIKPFADAGADGITFHVEAAEEPGLVIDLIRSTNKQIGISLKPQTPFSMIEPFLDQIDLLLIMSVEPGFGGQKYIPSSTRKIKDIHQRLIKFGLRDRILIEIDGGIKLTNAEEIAKAGAEILVAGSEIFQSENPVQTIQKFKALGVT</sequence>
<dbReference type="GO" id="GO:0005737">
    <property type="term" value="C:cytoplasm"/>
    <property type="evidence" value="ECO:0007669"/>
    <property type="project" value="UniProtKB-ARBA"/>
</dbReference>
<comment type="catalytic activity">
    <reaction evidence="1">
        <text>D-ribulose 5-phosphate = D-xylulose 5-phosphate</text>
        <dbReference type="Rhea" id="RHEA:13677"/>
        <dbReference type="ChEBI" id="CHEBI:57737"/>
        <dbReference type="ChEBI" id="CHEBI:58121"/>
        <dbReference type="EC" id="5.1.3.1"/>
    </reaction>
</comment>
<dbReference type="NCBIfam" id="NF004076">
    <property type="entry name" value="PRK05581.1-4"/>
    <property type="match status" value="1"/>
</dbReference>
<dbReference type="GO" id="GO:0004750">
    <property type="term" value="F:D-ribulose-phosphate 3-epimerase activity"/>
    <property type="evidence" value="ECO:0007669"/>
    <property type="project" value="UniProtKB-EC"/>
</dbReference>
<evidence type="ECO:0000256" key="1">
    <source>
        <dbReference type="ARBA" id="ARBA00001782"/>
    </source>
</evidence>
<evidence type="ECO:0000256" key="6">
    <source>
        <dbReference type="ARBA" id="ARBA00009541"/>
    </source>
</evidence>
<dbReference type="EC" id="5.1.3.1" evidence="7"/>
<comment type="cofactor">
    <cofactor evidence="2">
        <name>Mn(2+)</name>
        <dbReference type="ChEBI" id="CHEBI:29035"/>
    </cofactor>
</comment>
<organism evidence="10">
    <name type="scientific">marine metagenome</name>
    <dbReference type="NCBI Taxonomy" id="408172"/>
    <lineage>
        <taxon>unclassified sequences</taxon>
        <taxon>metagenomes</taxon>
        <taxon>ecological metagenomes</taxon>
    </lineage>
</organism>
<evidence type="ECO:0000256" key="9">
    <source>
        <dbReference type="ARBA" id="ARBA00023235"/>
    </source>
</evidence>
<dbReference type="InterPro" id="IPR013785">
    <property type="entry name" value="Aldolase_TIM"/>
</dbReference>
<dbReference type="PROSITE" id="PS01085">
    <property type="entry name" value="RIBUL_P_3_EPIMER_1"/>
    <property type="match status" value="1"/>
</dbReference>
<comment type="cofactor">
    <cofactor evidence="5">
        <name>Fe(2+)</name>
        <dbReference type="ChEBI" id="CHEBI:29033"/>
    </cofactor>
</comment>
<evidence type="ECO:0000256" key="8">
    <source>
        <dbReference type="ARBA" id="ARBA00022723"/>
    </source>
</evidence>
<evidence type="ECO:0000256" key="2">
    <source>
        <dbReference type="ARBA" id="ARBA00001936"/>
    </source>
</evidence>
<dbReference type="HAMAP" id="MF_02227">
    <property type="entry name" value="RPE"/>
    <property type="match status" value="1"/>
</dbReference>
<gene>
    <name evidence="10" type="ORF">METZ01_LOCUS2826</name>
</gene>
<evidence type="ECO:0000256" key="5">
    <source>
        <dbReference type="ARBA" id="ARBA00001954"/>
    </source>
</evidence>
<dbReference type="Pfam" id="PF00834">
    <property type="entry name" value="Ribul_P_3_epim"/>
    <property type="match status" value="1"/>
</dbReference>
<name>A0A381N5U2_9ZZZZ</name>